<organism evidence="2 3">
    <name type="scientific">Amblyomma americanum</name>
    <name type="common">Lone star tick</name>
    <dbReference type="NCBI Taxonomy" id="6943"/>
    <lineage>
        <taxon>Eukaryota</taxon>
        <taxon>Metazoa</taxon>
        <taxon>Ecdysozoa</taxon>
        <taxon>Arthropoda</taxon>
        <taxon>Chelicerata</taxon>
        <taxon>Arachnida</taxon>
        <taxon>Acari</taxon>
        <taxon>Parasitiformes</taxon>
        <taxon>Ixodida</taxon>
        <taxon>Ixodoidea</taxon>
        <taxon>Ixodidae</taxon>
        <taxon>Amblyomminae</taxon>
        <taxon>Amblyomma</taxon>
    </lineage>
</organism>
<dbReference type="AlphaFoldDB" id="A0AAQ4DL80"/>
<name>A0AAQ4DL80_AMBAM</name>
<evidence type="ECO:0000313" key="3">
    <source>
        <dbReference type="Proteomes" id="UP001321473"/>
    </source>
</evidence>
<accession>A0AAQ4DL80</accession>
<comment type="caution">
    <text evidence="2">The sequence shown here is derived from an EMBL/GenBank/DDBJ whole genome shotgun (WGS) entry which is preliminary data.</text>
</comment>
<feature type="region of interest" description="Disordered" evidence="1">
    <location>
        <begin position="38"/>
        <end position="72"/>
    </location>
</feature>
<gene>
    <name evidence="2" type="ORF">V5799_034171</name>
</gene>
<feature type="compositionally biased region" description="Basic and acidic residues" evidence="1">
    <location>
        <begin position="42"/>
        <end position="72"/>
    </location>
</feature>
<reference evidence="2 3" key="1">
    <citation type="journal article" date="2023" name="Arcadia Sci">
        <title>De novo assembly of a long-read Amblyomma americanum tick genome.</title>
        <authorList>
            <person name="Chou S."/>
            <person name="Poskanzer K.E."/>
            <person name="Rollins M."/>
            <person name="Thuy-Boun P.S."/>
        </authorList>
    </citation>
    <scope>NUCLEOTIDE SEQUENCE [LARGE SCALE GENOMIC DNA]</scope>
    <source>
        <strain evidence="2">F_SG_1</strain>
        <tissue evidence="2">Salivary glands</tissue>
    </source>
</reference>
<protein>
    <submittedName>
        <fullName evidence="2">Uncharacterized protein</fullName>
    </submittedName>
</protein>
<dbReference type="EMBL" id="JARKHS020029526">
    <property type="protein sequence ID" value="KAK8763220.1"/>
    <property type="molecule type" value="Genomic_DNA"/>
</dbReference>
<keyword evidence="3" id="KW-1185">Reference proteome</keyword>
<evidence type="ECO:0000256" key="1">
    <source>
        <dbReference type="SAM" id="MobiDB-lite"/>
    </source>
</evidence>
<proteinExistence type="predicted"/>
<dbReference type="Proteomes" id="UP001321473">
    <property type="component" value="Unassembled WGS sequence"/>
</dbReference>
<evidence type="ECO:0000313" key="2">
    <source>
        <dbReference type="EMBL" id="KAK8763220.1"/>
    </source>
</evidence>
<sequence>MTTHNGYHASARRCALEPILKRIAEHQRIAFAVQRTSPRKGAAKEAAEEWSAKRLSCNEKRPSPLPAKERVG</sequence>